<protein>
    <submittedName>
        <fullName evidence="1">Type II toxin-antitoxin system MqsA family antitoxin</fullName>
    </submittedName>
</protein>
<organism evidence="1 2">
    <name type="scientific">Candidatus Acutalibacter pullicola</name>
    <dbReference type="NCBI Taxonomy" id="2838417"/>
    <lineage>
        <taxon>Bacteria</taxon>
        <taxon>Bacillati</taxon>
        <taxon>Bacillota</taxon>
        <taxon>Clostridia</taxon>
        <taxon>Eubacteriales</taxon>
        <taxon>Acutalibacteraceae</taxon>
        <taxon>Acutalibacter</taxon>
    </lineage>
</organism>
<dbReference type="InterPro" id="IPR022453">
    <property type="entry name" value="Znf_MqsA-type"/>
</dbReference>
<gene>
    <name evidence="1" type="ORF">H9710_03425</name>
</gene>
<evidence type="ECO:0000313" key="2">
    <source>
        <dbReference type="Proteomes" id="UP000826793"/>
    </source>
</evidence>
<proteinExistence type="predicted"/>
<dbReference type="EMBL" id="DWXG01000031">
    <property type="protein sequence ID" value="HJB97612.1"/>
    <property type="molecule type" value="Genomic_DNA"/>
</dbReference>
<dbReference type="CDD" id="cd12870">
    <property type="entry name" value="MqsA"/>
    <property type="match status" value="1"/>
</dbReference>
<reference evidence="1" key="2">
    <citation type="submission" date="2021-04" db="EMBL/GenBank/DDBJ databases">
        <authorList>
            <person name="Gilroy R."/>
        </authorList>
    </citation>
    <scope>NUCLEOTIDE SEQUENCE</scope>
    <source>
        <strain evidence="1">CHK185-1770</strain>
    </source>
</reference>
<name>A0A9D2MVQ2_9FIRM</name>
<comment type="caution">
    <text evidence="1">The sequence shown here is derived from an EMBL/GenBank/DDBJ whole genome shotgun (WGS) entry which is preliminary data.</text>
</comment>
<feature type="non-terminal residue" evidence="1">
    <location>
        <position position="1"/>
    </location>
</feature>
<dbReference type="AlphaFoldDB" id="A0A9D2MVQ2"/>
<accession>A0A9D2MVQ2</accession>
<dbReference type="Proteomes" id="UP000826793">
    <property type="component" value="Unassembled WGS sequence"/>
</dbReference>
<dbReference type="NCBIfam" id="TIGR03831">
    <property type="entry name" value="YgiT_finger"/>
    <property type="match status" value="1"/>
</dbReference>
<sequence>EQLTNFMIDVDNCFIIVKNVPSQVCSQCGEVSYSDEVAAKLERIVKAVRKAVSEVAIVNYQDSVA</sequence>
<evidence type="ECO:0000313" key="1">
    <source>
        <dbReference type="EMBL" id="HJB97612.1"/>
    </source>
</evidence>
<dbReference type="Gene3D" id="3.10.20.860">
    <property type="match status" value="1"/>
</dbReference>
<reference evidence="1" key="1">
    <citation type="journal article" date="2021" name="PeerJ">
        <title>Extensive microbial diversity within the chicken gut microbiome revealed by metagenomics and culture.</title>
        <authorList>
            <person name="Gilroy R."/>
            <person name="Ravi A."/>
            <person name="Getino M."/>
            <person name="Pursley I."/>
            <person name="Horton D.L."/>
            <person name="Alikhan N.F."/>
            <person name="Baker D."/>
            <person name="Gharbi K."/>
            <person name="Hall N."/>
            <person name="Watson M."/>
            <person name="Adriaenssens E.M."/>
            <person name="Foster-Nyarko E."/>
            <person name="Jarju S."/>
            <person name="Secka A."/>
            <person name="Antonio M."/>
            <person name="Oren A."/>
            <person name="Chaudhuri R.R."/>
            <person name="La Ragione R."/>
            <person name="Hildebrand F."/>
            <person name="Pallen M.J."/>
        </authorList>
    </citation>
    <scope>NUCLEOTIDE SEQUENCE</scope>
    <source>
        <strain evidence="1">CHK185-1770</strain>
    </source>
</reference>